<feature type="compositionally biased region" description="Polar residues" evidence="1">
    <location>
        <begin position="1"/>
        <end position="11"/>
    </location>
</feature>
<reference evidence="2 3" key="1">
    <citation type="submission" date="2024-02" db="EMBL/GenBank/DDBJ databases">
        <title>de novo genome assembly of Solanum bulbocastanum strain 11H21.</title>
        <authorList>
            <person name="Hosaka A.J."/>
        </authorList>
    </citation>
    <scope>NUCLEOTIDE SEQUENCE [LARGE SCALE GENOMIC DNA]</scope>
    <source>
        <tissue evidence="2">Young leaves</tissue>
    </source>
</reference>
<keyword evidence="3" id="KW-1185">Reference proteome</keyword>
<organism evidence="2 3">
    <name type="scientific">Solanum bulbocastanum</name>
    <name type="common">Wild potato</name>
    <dbReference type="NCBI Taxonomy" id="147425"/>
    <lineage>
        <taxon>Eukaryota</taxon>
        <taxon>Viridiplantae</taxon>
        <taxon>Streptophyta</taxon>
        <taxon>Embryophyta</taxon>
        <taxon>Tracheophyta</taxon>
        <taxon>Spermatophyta</taxon>
        <taxon>Magnoliopsida</taxon>
        <taxon>eudicotyledons</taxon>
        <taxon>Gunneridae</taxon>
        <taxon>Pentapetalae</taxon>
        <taxon>asterids</taxon>
        <taxon>lamiids</taxon>
        <taxon>Solanales</taxon>
        <taxon>Solanaceae</taxon>
        <taxon>Solanoideae</taxon>
        <taxon>Solaneae</taxon>
        <taxon>Solanum</taxon>
    </lineage>
</organism>
<feature type="region of interest" description="Disordered" evidence="1">
    <location>
        <begin position="325"/>
        <end position="375"/>
    </location>
</feature>
<feature type="region of interest" description="Disordered" evidence="1">
    <location>
        <begin position="1"/>
        <end position="48"/>
    </location>
</feature>
<gene>
    <name evidence="2" type="ORF">RDI58_019856</name>
</gene>
<feature type="region of interest" description="Disordered" evidence="1">
    <location>
        <begin position="151"/>
        <end position="176"/>
    </location>
</feature>
<feature type="compositionally biased region" description="Polar residues" evidence="1">
    <location>
        <begin position="351"/>
        <end position="366"/>
    </location>
</feature>
<feature type="compositionally biased region" description="Polar residues" evidence="1">
    <location>
        <begin position="287"/>
        <end position="296"/>
    </location>
</feature>
<feature type="region of interest" description="Disordered" evidence="1">
    <location>
        <begin position="254"/>
        <end position="280"/>
    </location>
</feature>
<name>A0AAN8T5H5_SOLBU</name>
<dbReference type="Proteomes" id="UP001371456">
    <property type="component" value="Unassembled WGS sequence"/>
</dbReference>
<feature type="compositionally biased region" description="Polar residues" evidence="1">
    <location>
        <begin position="20"/>
        <end position="31"/>
    </location>
</feature>
<accession>A0AAN8T5H5</accession>
<dbReference type="EMBL" id="JBANQN010000008">
    <property type="protein sequence ID" value="KAK6782060.1"/>
    <property type="molecule type" value="Genomic_DNA"/>
</dbReference>
<feature type="compositionally biased region" description="Basic and acidic residues" evidence="1">
    <location>
        <begin position="151"/>
        <end position="160"/>
    </location>
</feature>
<proteinExistence type="predicted"/>
<dbReference type="AlphaFoldDB" id="A0AAN8T5H5"/>
<sequence length="416" mass="46220">MIRVNSSGKPESTTKDLHTTQKSHVSISQIESSKKTISGEIASKSPDVHLQFRGSSEKINEAATTGESSPGHGVQIDIISSKVDGENSGGINSDTVTGAPIDNGDKMLQKESLCDVNELSKVTEPLNQQRINIGILSNLQDQVTMKAIDRNKEEERDSMRRSNMGNQAHNHEKECTQTQKEKVVQYQHEEPITNGSTNVITEAEKHGKVQGDQGIAQHTQKKASIEISKEKQYGKEERTFWRVKDKTNLTENITHHSKEEGETHININGKERPGQSDTTIPIKYDQNNSVANNSHKSQNEHEKGQSVVQAGDFMIEDQSRKTTQNVLNVDSKIPSPIKVSSNFDTYRPNHQRTSQTSPKHNQNRPHGNTVPLRNVSHQIPDPAPPIVTQSLASRLRANQIKNANPLDITTPIITTR</sequence>
<comment type="caution">
    <text evidence="2">The sequence shown here is derived from an EMBL/GenBank/DDBJ whole genome shotgun (WGS) entry which is preliminary data.</text>
</comment>
<evidence type="ECO:0000256" key="1">
    <source>
        <dbReference type="SAM" id="MobiDB-lite"/>
    </source>
</evidence>
<protein>
    <submittedName>
        <fullName evidence="2">Uncharacterized protein</fullName>
    </submittedName>
</protein>
<feature type="compositionally biased region" description="Basic and acidic residues" evidence="1">
    <location>
        <begin position="254"/>
        <end position="274"/>
    </location>
</feature>
<feature type="region of interest" description="Disordered" evidence="1">
    <location>
        <begin position="287"/>
        <end position="306"/>
    </location>
</feature>
<evidence type="ECO:0000313" key="3">
    <source>
        <dbReference type="Proteomes" id="UP001371456"/>
    </source>
</evidence>
<evidence type="ECO:0000313" key="2">
    <source>
        <dbReference type="EMBL" id="KAK6782060.1"/>
    </source>
</evidence>